<dbReference type="InterPro" id="IPR002477">
    <property type="entry name" value="Peptidoglycan-bd-like"/>
</dbReference>
<dbReference type="RefSeq" id="WP_191318055.1">
    <property type="nucleotide sequence ID" value="NZ_BNCG01000002.1"/>
</dbReference>
<organism evidence="2 3">
    <name type="scientific">Camelimonas fluminis</name>
    <dbReference type="NCBI Taxonomy" id="1576911"/>
    <lineage>
        <taxon>Bacteria</taxon>
        <taxon>Pseudomonadati</taxon>
        <taxon>Pseudomonadota</taxon>
        <taxon>Alphaproteobacteria</taxon>
        <taxon>Hyphomicrobiales</taxon>
        <taxon>Chelatococcaceae</taxon>
        <taxon>Camelimonas</taxon>
    </lineage>
</organism>
<sequence length="300" mass="33018">MLTAAQVRRACRRTPDADNLNSVMVALERYGPGVGLDLLHREVPYLAQIMHESGEFKFDREVWGPTDAQKRYESRTDLGNTQPGDGYRFRGHGPLQCTGRYNHRDYTGWARKIDPAAPDFEAEPERINTDPWEGLSAIWYWDTRGLNAYADKGDNEMITRRINGGLNGYADRLTCYTRLALVVLGYAPDAVRAWQSDNRLTADGIAGPATRASLHDALVRTDKILPATPPVGSMPVLRRGAKGPDVASLQALLNSAGASLKVDKDFGGRTLDAVLAFQRREHLTADGIVGRNTWAALGVA</sequence>
<dbReference type="Gene3D" id="1.10.101.10">
    <property type="entry name" value="PGBD-like superfamily/PGBD"/>
    <property type="match status" value="2"/>
</dbReference>
<protein>
    <submittedName>
        <fullName evidence="2">Peptidoglycan-binding protein</fullName>
    </submittedName>
</protein>
<evidence type="ECO:0000313" key="2">
    <source>
        <dbReference type="EMBL" id="MFC3637016.1"/>
    </source>
</evidence>
<keyword evidence="3" id="KW-1185">Reference proteome</keyword>
<evidence type="ECO:0000313" key="3">
    <source>
        <dbReference type="Proteomes" id="UP001595704"/>
    </source>
</evidence>
<proteinExistence type="predicted"/>
<accession>A0ABV7UET9</accession>
<name>A0ABV7UET9_9HYPH</name>
<dbReference type="Gene3D" id="1.10.530.10">
    <property type="match status" value="1"/>
</dbReference>
<dbReference type="EMBL" id="JBHRYC010000026">
    <property type="protein sequence ID" value="MFC3637016.1"/>
    <property type="molecule type" value="Genomic_DNA"/>
</dbReference>
<comment type="caution">
    <text evidence="2">The sequence shown here is derived from an EMBL/GenBank/DDBJ whole genome shotgun (WGS) entry which is preliminary data.</text>
</comment>
<gene>
    <name evidence="2" type="ORF">ACFONL_06415</name>
</gene>
<dbReference type="Pfam" id="PF01471">
    <property type="entry name" value="PG_binding_1"/>
    <property type="match status" value="2"/>
</dbReference>
<dbReference type="PANTHER" id="PTHR34408">
    <property type="entry name" value="FAMILY PROTEIN, PUTATIVE-RELATED"/>
    <property type="match status" value="1"/>
</dbReference>
<dbReference type="SUPFAM" id="SSF47090">
    <property type="entry name" value="PGBD-like"/>
    <property type="match status" value="2"/>
</dbReference>
<dbReference type="InterPro" id="IPR052354">
    <property type="entry name" value="Cell_Wall_Dynamics_Protein"/>
</dbReference>
<dbReference type="InterPro" id="IPR036366">
    <property type="entry name" value="PGBDSf"/>
</dbReference>
<dbReference type="InterPro" id="IPR023346">
    <property type="entry name" value="Lysozyme-like_dom_sf"/>
</dbReference>
<feature type="domain" description="Peptidoglycan binding-like" evidence="1">
    <location>
        <begin position="189"/>
        <end position="214"/>
    </location>
</feature>
<dbReference type="SUPFAM" id="SSF53955">
    <property type="entry name" value="Lysozyme-like"/>
    <property type="match status" value="1"/>
</dbReference>
<reference evidence="3" key="1">
    <citation type="journal article" date="2019" name="Int. J. Syst. Evol. Microbiol.">
        <title>The Global Catalogue of Microorganisms (GCM) 10K type strain sequencing project: providing services to taxonomists for standard genome sequencing and annotation.</title>
        <authorList>
            <consortium name="The Broad Institute Genomics Platform"/>
            <consortium name="The Broad Institute Genome Sequencing Center for Infectious Disease"/>
            <person name="Wu L."/>
            <person name="Ma J."/>
        </authorList>
    </citation>
    <scope>NUCLEOTIDE SEQUENCE [LARGE SCALE GENOMIC DNA]</scope>
    <source>
        <strain evidence="3">KCTC 42282</strain>
    </source>
</reference>
<feature type="domain" description="Peptidoglycan binding-like" evidence="1">
    <location>
        <begin position="243"/>
        <end position="297"/>
    </location>
</feature>
<dbReference type="PANTHER" id="PTHR34408:SF2">
    <property type="entry name" value="CELL WALL-BINDING PROTEIN YWSB"/>
    <property type="match status" value="1"/>
</dbReference>
<dbReference type="Proteomes" id="UP001595704">
    <property type="component" value="Unassembled WGS sequence"/>
</dbReference>
<evidence type="ECO:0000259" key="1">
    <source>
        <dbReference type="Pfam" id="PF01471"/>
    </source>
</evidence>
<dbReference type="InterPro" id="IPR036365">
    <property type="entry name" value="PGBD-like_sf"/>
</dbReference>